<dbReference type="OMA" id="CAIGEKR"/>
<dbReference type="InterPro" id="IPR058922">
    <property type="entry name" value="WHD_DRP"/>
</dbReference>
<evidence type="ECO:0000259" key="8">
    <source>
        <dbReference type="Pfam" id="PF18052"/>
    </source>
</evidence>
<dbReference type="PANTHER" id="PTHR23155:SF983">
    <property type="entry name" value="NB-ARC DOMAIN CONTAINING PROTEIN, EXPRESSED"/>
    <property type="match status" value="1"/>
</dbReference>
<dbReference type="AlphaFoldDB" id="A0A9R0TV98"/>
<protein>
    <submittedName>
        <fullName evidence="11">Uncharacterized protein</fullName>
    </submittedName>
</protein>
<reference evidence="11 12" key="1">
    <citation type="submission" date="2017-09" db="EMBL/GenBank/DDBJ databases">
        <authorList>
            <consortium name="International Durum Wheat Genome Sequencing Consortium (IDWGSC)"/>
            <person name="Milanesi L."/>
        </authorList>
    </citation>
    <scope>NUCLEOTIDE SEQUENCE [LARGE SCALE GENOMIC DNA]</scope>
    <source>
        <strain evidence="12">cv. Svevo</strain>
    </source>
</reference>
<dbReference type="InterPro" id="IPR027417">
    <property type="entry name" value="P-loop_NTPase"/>
</dbReference>
<keyword evidence="12" id="KW-1185">Reference proteome</keyword>
<dbReference type="InterPro" id="IPR041118">
    <property type="entry name" value="Rx_N"/>
</dbReference>
<evidence type="ECO:0000256" key="2">
    <source>
        <dbReference type="ARBA" id="ARBA00022614"/>
    </source>
</evidence>
<keyword evidence="4" id="KW-0547">Nucleotide-binding</keyword>
<gene>
    <name evidence="11" type="ORF">TRITD_5Av1G188660</name>
</gene>
<name>A0A9R0TV98_TRITD</name>
<dbReference type="InterPro" id="IPR002182">
    <property type="entry name" value="NB-ARC"/>
</dbReference>
<dbReference type="PRINTS" id="PR00364">
    <property type="entry name" value="DISEASERSIST"/>
</dbReference>
<keyword evidence="2" id="KW-0433">Leucine-rich repeat</keyword>
<dbReference type="Gene3D" id="1.20.5.4130">
    <property type="match status" value="1"/>
</dbReference>
<evidence type="ECO:0000313" key="12">
    <source>
        <dbReference type="Proteomes" id="UP000324705"/>
    </source>
</evidence>
<evidence type="ECO:0000256" key="4">
    <source>
        <dbReference type="ARBA" id="ARBA00022741"/>
    </source>
</evidence>
<evidence type="ECO:0000259" key="10">
    <source>
        <dbReference type="Pfam" id="PF23598"/>
    </source>
</evidence>
<evidence type="ECO:0000256" key="3">
    <source>
        <dbReference type="ARBA" id="ARBA00022737"/>
    </source>
</evidence>
<evidence type="ECO:0000256" key="6">
    <source>
        <dbReference type="ARBA" id="ARBA00023054"/>
    </source>
</evidence>
<dbReference type="GO" id="GO:0098542">
    <property type="term" value="P:defense response to other organism"/>
    <property type="evidence" value="ECO:0007669"/>
    <property type="project" value="TreeGrafter"/>
</dbReference>
<sequence length="1159" mass="128974">MESAASAFLRSVMGKLFQVLEKEYNKQKGLRQDTLSIQQDVRMIAAAMDDRLHALRRGEQRTAVARIYSEEMLGLVHDAQDCIDRIVHRLTCRPRVGGGGGGGGAALIRRVAAVAHELRKVQSRSGFADEIRKLKARLKLAHERVLGIPIPPAAASCCHEFAAAAPSCRFARNPVGIGRPVEDLLSMLDEVEGEKEQLRVISVVGFGGLGKTTLARAVYEDPHAVEKFHCRAWVAAGRWSPEVTGHGVGEILRDVLQQVRPKDAMDVVADKGQRIEALLKEYLKDKRYLIVIDDMGMEQWSTINSIFENNGKSSRILLTTTIQSTANICSHGNGYVYQMNTLGEEDSKKIALQEVRSPELEQGSMPLLQKCGGLPLALVSVSDFLKCSGEPTGERCAELCRNLGSHLREKHGHDNFAELRKVLMHNYDSLSVYAMTCLLYLGVFPNNRPLKRKVVIRRWLAEGYAQSDSLRSEEDIADETFKALVDRNIIQSIGTRNNAQVKTCMTHGIMHEFVLHKSVSQGFIATSSRDHPRPHAYVNNACHLSIHGGNVTDSEASDEDLSRVRSLTVFGKAGDAISYVRKCKLLRVLDLEECSDLEDSHLKHIGKLWHLKYLSVGGSIAKLPSSIDGLHCLETLDLRRTKIKTVPIEAIMLYHLAHLFGKFTVDKEDLNNANKMSKATKFLSGNKSNLKTLAGFVTNERQGFLQLMVHMRNLRKVKIWCGPVANGSNYTNDLSKAIQEFTKVPMDNVGARSLSLDSEECSEDLLSSLAFEPCSEDSKYDVRSLKLRGKLLQLPPFVPLLSGLTELCISSATLTRDLLSSLINLRNLLYLKLIANELERFEMKSGAFPSLRRLCFVVQSLTSALPAIEQGALPNLVSLQLLCPSLVGLSGIQIRHLRHLKEVTVDSGVPDQTRQDWEQATKNHPNRPRLMLHKSGVRVESEGPGNEEVSAVRDKRKICVVQPSLDDGLDSSLKKMRLSSESSSRLQLHGLATELMNAFMTSMEASLWSKHMAYSMTSASQGSMILPSSPRELLLGHRQKLAEDRCAEMRGEEEKGTLQFRCSYPDRLARDRAMSSKHAMLVAPEMEISSLTVGHAGHDRLLLKNQIRSHQRPKTTYSLRPEILVLGMDYQSIPRTSISGRRDNLVPCALQIFGTHSFM</sequence>
<dbReference type="Gene3D" id="1.10.10.10">
    <property type="entry name" value="Winged helix-like DNA-binding domain superfamily/Winged helix DNA-binding domain"/>
    <property type="match status" value="1"/>
</dbReference>
<dbReference type="Pfam" id="PF00931">
    <property type="entry name" value="NB-ARC"/>
    <property type="match status" value="1"/>
</dbReference>
<keyword evidence="3" id="KW-0677">Repeat</keyword>
<evidence type="ECO:0000259" key="9">
    <source>
        <dbReference type="Pfam" id="PF23559"/>
    </source>
</evidence>
<dbReference type="GO" id="GO:0043531">
    <property type="term" value="F:ADP binding"/>
    <property type="evidence" value="ECO:0007669"/>
    <property type="project" value="InterPro"/>
</dbReference>
<dbReference type="Gramene" id="TRITD5Av1G188660.4">
    <property type="protein sequence ID" value="TRITD5Av1G188660.4"/>
    <property type="gene ID" value="TRITD5Av1G188660"/>
</dbReference>
<feature type="domain" description="Disease resistance N-terminal" evidence="8">
    <location>
        <begin position="8"/>
        <end position="93"/>
    </location>
</feature>
<accession>A0A9R0TV98</accession>
<dbReference type="Pfam" id="PF23559">
    <property type="entry name" value="WHD_DRP"/>
    <property type="match status" value="1"/>
</dbReference>
<keyword evidence="6" id="KW-0175">Coiled coil</keyword>
<dbReference type="InterPro" id="IPR044974">
    <property type="entry name" value="Disease_R_plants"/>
</dbReference>
<dbReference type="InterPro" id="IPR036388">
    <property type="entry name" value="WH-like_DNA-bd_sf"/>
</dbReference>
<evidence type="ECO:0000259" key="7">
    <source>
        <dbReference type="Pfam" id="PF00931"/>
    </source>
</evidence>
<evidence type="ECO:0000256" key="5">
    <source>
        <dbReference type="ARBA" id="ARBA00022821"/>
    </source>
</evidence>
<dbReference type="Gene3D" id="3.40.50.300">
    <property type="entry name" value="P-loop containing nucleotide triphosphate hydrolases"/>
    <property type="match status" value="1"/>
</dbReference>
<dbReference type="SUPFAM" id="SSF52058">
    <property type="entry name" value="L domain-like"/>
    <property type="match status" value="1"/>
</dbReference>
<dbReference type="SUPFAM" id="SSF52540">
    <property type="entry name" value="P-loop containing nucleoside triphosphate hydrolases"/>
    <property type="match status" value="1"/>
</dbReference>
<comment type="similarity">
    <text evidence="1">Belongs to the disease resistance NB-LRR family.</text>
</comment>
<proteinExistence type="inferred from homology"/>
<evidence type="ECO:0000313" key="11">
    <source>
        <dbReference type="EMBL" id="VAI20719.1"/>
    </source>
</evidence>
<keyword evidence="5" id="KW-0611">Plant defense</keyword>
<dbReference type="Proteomes" id="UP000324705">
    <property type="component" value="Chromosome 5A"/>
</dbReference>
<dbReference type="Gene3D" id="3.80.10.10">
    <property type="entry name" value="Ribonuclease Inhibitor"/>
    <property type="match status" value="1"/>
</dbReference>
<dbReference type="EMBL" id="LT934119">
    <property type="protein sequence ID" value="VAI20719.1"/>
    <property type="molecule type" value="Genomic_DNA"/>
</dbReference>
<dbReference type="PANTHER" id="PTHR23155">
    <property type="entry name" value="DISEASE RESISTANCE PROTEIN RP"/>
    <property type="match status" value="1"/>
</dbReference>
<dbReference type="Pfam" id="PF23598">
    <property type="entry name" value="LRR_14"/>
    <property type="match status" value="1"/>
</dbReference>
<dbReference type="Pfam" id="PF18052">
    <property type="entry name" value="Rx_N"/>
    <property type="match status" value="1"/>
</dbReference>
<organism evidence="11 12">
    <name type="scientific">Triticum turgidum subsp. durum</name>
    <name type="common">Durum wheat</name>
    <name type="synonym">Triticum durum</name>
    <dbReference type="NCBI Taxonomy" id="4567"/>
    <lineage>
        <taxon>Eukaryota</taxon>
        <taxon>Viridiplantae</taxon>
        <taxon>Streptophyta</taxon>
        <taxon>Embryophyta</taxon>
        <taxon>Tracheophyta</taxon>
        <taxon>Spermatophyta</taxon>
        <taxon>Magnoliopsida</taxon>
        <taxon>Liliopsida</taxon>
        <taxon>Poales</taxon>
        <taxon>Poaceae</taxon>
        <taxon>BOP clade</taxon>
        <taxon>Pooideae</taxon>
        <taxon>Triticodae</taxon>
        <taxon>Triticeae</taxon>
        <taxon>Triticinae</taxon>
        <taxon>Triticum</taxon>
    </lineage>
</organism>
<evidence type="ECO:0000256" key="1">
    <source>
        <dbReference type="ARBA" id="ARBA00008894"/>
    </source>
</evidence>
<feature type="domain" description="Disease resistance R13L4/SHOC-2-like LRR" evidence="10">
    <location>
        <begin position="564"/>
        <end position="930"/>
    </location>
</feature>
<feature type="domain" description="NB-ARC" evidence="7">
    <location>
        <begin position="181"/>
        <end position="355"/>
    </location>
</feature>
<dbReference type="InterPro" id="IPR055414">
    <property type="entry name" value="LRR_R13L4/SHOC2-like"/>
</dbReference>
<dbReference type="InterPro" id="IPR032675">
    <property type="entry name" value="LRR_dom_sf"/>
</dbReference>
<feature type="domain" description="Disease resistance protein winged helix" evidence="9">
    <location>
        <begin position="443"/>
        <end position="514"/>
    </location>
</feature>